<evidence type="ECO:0000256" key="2">
    <source>
        <dbReference type="ARBA" id="ARBA00022481"/>
    </source>
</evidence>
<evidence type="ECO:0000256" key="4">
    <source>
        <dbReference type="ARBA" id="ARBA00022989"/>
    </source>
</evidence>
<dbReference type="GO" id="GO:0016020">
    <property type="term" value="C:membrane"/>
    <property type="evidence" value="ECO:0007669"/>
    <property type="project" value="UniProtKB-SubCell"/>
</dbReference>
<dbReference type="Gene3D" id="3.30.700.10">
    <property type="entry name" value="Glycoprotein, Type 4 Pilin"/>
    <property type="match status" value="1"/>
</dbReference>
<reference evidence="7 8" key="1">
    <citation type="journal article" date="2017" name="Arch. Microbiol.">
        <title>Mariprofundus micogutta sp. nov., a novel iron-oxidizing zetaproteobacterium isolated from a deep-sea hydrothermal field at the Bayonnaise knoll of the Izu-Ogasawara arc, and a description of Mariprofundales ord. nov. and Zetaproteobacteria classis nov.</title>
        <authorList>
            <person name="Makita H."/>
            <person name="Tanaka E."/>
            <person name="Mitsunobu S."/>
            <person name="Miyazaki M."/>
            <person name="Nunoura T."/>
            <person name="Uematsu K."/>
            <person name="Takaki Y."/>
            <person name="Nishi S."/>
            <person name="Shimamura S."/>
            <person name="Takai K."/>
        </authorList>
    </citation>
    <scope>NUCLEOTIDE SEQUENCE [LARGE SCALE GENOMIC DNA]</scope>
    <source>
        <strain evidence="7 8">ET2</strain>
    </source>
</reference>
<dbReference type="PANTHER" id="PTHR30093">
    <property type="entry name" value="GENERAL SECRETION PATHWAY PROTEIN G"/>
    <property type="match status" value="1"/>
</dbReference>
<dbReference type="InterPro" id="IPR012902">
    <property type="entry name" value="N_methyl_site"/>
</dbReference>
<dbReference type="InterPro" id="IPR000983">
    <property type="entry name" value="Bac_GSPG_pilin"/>
</dbReference>
<feature type="transmembrane region" description="Helical" evidence="6">
    <location>
        <begin position="6"/>
        <end position="28"/>
    </location>
</feature>
<dbReference type="PROSITE" id="PS00409">
    <property type="entry name" value="PROKAR_NTER_METHYL"/>
    <property type="match status" value="1"/>
</dbReference>
<evidence type="ECO:0000313" key="7">
    <source>
        <dbReference type="EMBL" id="GAV21178.1"/>
    </source>
</evidence>
<dbReference type="OrthoDB" id="5298307at2"/>
<comment type="subcellular location">
    <subcellularLocation>
        <location evidence="1">Membrane</location>
        <topology evidence="1">Single-pass membrane protein</topology>
    </subcellularLocation>
</comment>
<dbReference type="PRINTS" id="PR00813">
    <property type="entry name" value="BCTERIALGSPG"/>
</dbReference>
<keyword evidence="4 6" id="KW-1133">Transmembrane helix</keyword>
<proteinExistence type="predicted"/>
<dbReference type="Pfam" id="PF07963">
    <property type="entry name" value="N_methyl"/>
    <property type="match status" value="1"/>
</dbReference>
<sequence>MPEKESGFTLIELMIVVAVIGILAAIAIPSYHSYRERASDSQAVADIYHLYLFENQFFNDNGVFVPIVVTDKDAGGKVSKNATVADGSTVLFEIRNLSPDVNLATKVGAGNQTIVVGGRHQGSRTTIAMDMDTDGYFKKIISGAFSQASLPDATINNDMTGWDSY</sequence>
<dbReference type="GO" id="GO:0015628">
    <property type="term" value="P:protein secretion by the type II secretion system"/>
    <property type="evidence" value="ECO:0007669"/>
    <property type="project" value="InterPro"/>
</dbReference>
<dbReference type="RefSeq" id="WP_072660481.1">
    <property type="nucleotide sequence ID" value="NZ_BDFD01000022.1"/>
</dbReference>
<protein>
    <submittedName>
        <fullName evidence="7">Fimbrial protein</fullName>
    </submittedName>
</protein>
<dbReference type="NCBIfam" id="TIGR02532">
    <property type="entry name" value="IV_pilin_GFxxxE"/>
    <property type="match status" value="1"/>
</dbReference>
<accession>A0A1L8CQI3</accession>
<evidence type="ECO:0000256" key="3">
    <source>
        <dbReference type="ARBA" id="ARBA00022692"/>
    </source>
</evidence>
<dbReference type="Proteomes" id="UP000231632">
    <property type="component" value="Unassembled WGS sequence"/>
</dbReference>
<dbReference type="InterPro" id="IPR045584">
    <property type="entry name" value="Pilin-like"/>
</dbReference>
<gene>
    <name evidence="7" type="ORF">MMIC_P2158</name>
</gene>
<keyword evidence="2" id="KW-0488">Methylation</keyword>
<evidence type="ECO:0000256" key="1">
    <source>
        <dbReference type="ARBA" id="ARBA00004167"/>
    </source>
</evidence>
<dbReference type="STRING" id="1921010.MMIC_P2158"/>
<keyword evidence="3 6" id="KW-0812">Transmembrane</keyword>
<dbReference type="PANTHER" id="PTHR30093:SF44">
    <property type="entry name" value="TYPE II SECRETION SYSTEM CORE PROTEIN G"/>
    <property type="match status" value="1"/>
</dbReference>
<keyword evidence="5 6" id="KW-0472">Membrane</keyword>
<evidence type="ECO:0000256" key="6">
    <source>
        <dbReference type="SAM" id="Phobius"/>
    </source>
</evidence>
<dbReference type="EMBL" id="BDFD01000022">
    <property type="protein sequence ID" value="GAV21178.1"/>
    <property type="molecule type" value="Genomic_DNA"/>
</dbReference>
<organism evidence="7 8">
    <name type="scientific">Mariprofundus micogutta</name>
    <dbReference type="NCBI Taxonomy" id="1921010"/>
    <lineage>
        <taxon>Bacteria</taxon>
        <taxon>Pseudomonadati</taxon>
        <taxon>Pseudomonadota</taxon>
        <taxon>Candidatius Mariprofundia</taxon>
        <taxon>Mariprofundales</taxon>
        <taxon>Mariprofundaceae</taxon>
        <taxon>Mariprofundus</taxon>
    </lineage>
</organism>
<dbReference type="SUPFAM" id="SSF54523">
    <property type="entry name" value="Pili subunits"/>
    <property type="match status" value="1"/>
</dbReference>
<keyword evidence="8" id="KW-1185">Reference proteome</keyword>
<evidence type="ECO:0000256" key="5">
    <source>
        <dbReference type="ARBA" id="ARBA00023136"/>
    </source>
</evidence>
<dbReference type="GO" id="GO:0015627">
    <property type="term" value="C:type II protein secretion system complex"/>
    <property type="evidence" value="ECO:0007669"/>
    <property type="project" value="InterPro"/>
</dbReference>
<name>A0A1L8CQI3_9PROT</name>
<evidence type="ECO:0000313" key="8">
    <source>
        <dbReference type="Proteomes" id="UP000231632"/>
    </source>
</evidence>
<comment type="caution">
    <text evidence="7">The sequence shown here is derived from an EMBL/GenBank/DDBJ whole genome shotgun (WGS) entry which is preliminary data.</text>
</comment>
<dbReference type="AlphaFoldDB" id="A0A1L8CQI3"/>